<sequence>MKFLQGVVLACALLLAACSGLKADPAREAQSDRVLQQVIAGDTEGLRAQGAPQMATPELPAQVVQMRSVLPRVEPPEGRTVSWTHQAGTDGEQYTLAREYAFPEHVIVTQTLMVKAADGRWLVAGFHFNGGTRAEVEAAGFTLAGKSVVHYLVLAGLVIIPLFIVATTGTALFRRRWGWAVLSLFSITAFSLNWSTGGWSFLPIAFNLLGAAFLKAGGAFAPWIFTVGIPIPAILFWALGKNRPRPKVAKVRPEVSLDDPGPEAPGS</sequence>
<feature type="signal peptide" evidence="2">
    <location>
        <begin position="1"/>
        <end position="23"/>
    </location>
</feature>
<dbReference type="Proteomes" id="UP001156921">
    <property type="component" value="Unassembled WGS sequence"/>
</dbReference>
<comment type="caution">
    <text evidence="3">The sequence shown here is derived from an EMBL/GenBank/DDBJ whole genome shotgun (WGS) entry which is preliminary data.</text>
</comment>
<keyword evidence="1" id="KW-0812">Transmembrane</keyword>
<evidence type="ECO:0000256" key="2">
    <source>
        <dbReference type="SAM" id="SignalP"/>
    </source>
</evidence>
<keyword evidence="1" id="KW-0472">Membrane</keyword>
<protein>
    <recommendedName>
        <fullName evidence="5">Lipoprotein</fullName>
    </recommendedName>
</protein>
<keyword evidence="2" id="KW-0732">Signal</keyword>
<keyword evidence="1" id="KW-1133">Transmembrane helix</keyword>
<evidence type="ECO:0000313" key="3">
    <source>
        <dbReference type="EMBL" id="GLS01927.1"/>
    </source>
</evidence>
<reference evidence="4" key="1">
    <citation type="journal article" date="2019" name="Int. J. Syst. Evol. Microbiol.">
        <title>The Global Catalogue of Microorganisms (GCM) 10K type strain sequencing project: providing services to taxonomists for standard genome sequencing and annotation.</title>
        <authorList>
            <consortium name="The Broad Institute Genomics Platform"/>
            <consortium name="The Broad Institute Genome Sequencing Center for Infectious Disease"/>
            <person name="Wu L."/>
            <person name="Ma J."/>
        </authorList>
    </citation>
    <scope>NUCLEOTIDE SEQUENCE [LARGE SCALE GENOMIC DNA]</scope>
    <source>
        <strain evidence="4">NBRC 110107</strain>
    </source>
</reference>
<dbReference type="RefSeq" id="WP_284222794.1">
    <property type="nucleotide sequence ID" value="NZ_BSOY01000043.1"/>
</dbReference>
<evidence type="ECO:0000256" key="1">
    <source>
        <dbReference type="SAM" id="Phobius"/>
    </source>
</evidence>
<feature type="chain" id="PRO_5047519401" description="Lipoprotein" evidence="2">
    <location>
        <begin position="24"/>
        <end position="267"/>
    </location>
</feature>
<feature type="transmembrane region" description="Helical" evidence="1">
    <location>
        <begin position="151"/>
        <end position="173"/>
    </location>
</feature>
<evidence type="ECO:0008006" key="5">
    <source>
        <dbReference type="Google" id="ProtNLM"/>
    </source>
</evidence>
<proteinExistence type="predicted"/>
<name>A0ABQ6BP09_9CAUL</name>
<keyword evidence="4" id="KW-1185">Reference proteome</keyword>
<feature type="transmembrane region" description="Helical" evidence="1">
    <location>
        <begin position="220"/>
        <end position="240"/>
    </location>
</feature>
<dbReference type="PROSITE" id="PS51257">
    <property type="entry name" value="PROKAR_LIPOPROTEIN"/>
    <property type="match status" value="1"/>
</dbReference>
<organism evidence="3 4">
    <name type="scientific">Brevundimonas denitrificans</name>
    <dbReference type="NCBI Taxonomy" id="1443434"/>
    <lineage>
        <taxon>Bacteria</taxon>
        <taxon>Pseudomonadati</taxon>
        <taxon>Pseudomonadota</taxon>
        <taxon>Alphaproteobacteria</taxon>
        <taxon>Caulobacterales</taxon>
        <taxon>Caulobacteraceae</taxon>
        <taxon>Brevundimonas</taxon>
    </lineage>
</organism>
<evidence type="ECO:0000313" key="4">
    <source>
        <dbReference type="Proteomes" id="UP001156921"/>
    </source>
</evidence>
<accession>A0ABQ6BP09</accession>
<gene>
    <name evidence="3" type="ORF">GCM10007859_19460</name>
</gene>
<dbReference type="EMBL" id="BSOY01000043">
    <property type="protein sequence ID" value="GLS01927.1"/>
    <property type="molecule type" value="Genomic_DNA"/>
</dbReference>
<feature type="transmembrane region" description="Helical" evidence="1">
    <location>
        <begin position="180"/>
        <end position="200"/>
    </location>
</feature>